<feature type="domain" description="EamA" evidence="2">
    <location>
        <begin position="44"/>
        <end position="168"/>
    </location>
</feature>
<keyword evidence="1" id="KW-0472">Membrane</keyword>
<evidence type="ECO:0000313" key="3">
    <source>
        <dbReference type="EMBL" id="GLS19617.1"/>
    </source>
</evidence>
<evidence type="ECO:0000256" key="1">
    <source>
        <dbReference type="SAM" id="Phobius"/>
    </source>
</evidence>
<keyword evidence="1" id="KW-1133">Transmembrane helix</keyword>
<keyword evidence="1" id="KW-0812">Transmembrane</keyword>
<dbReference type="Pfam" id="PF00892">
    <property type="entry name" value="EamA"/>
    <property type="match status" value="2"/>
</dbReference>
<feature type="transmembrane region" description="Helical" evidence="1">
    <location>
        <begin position="125"/>
        <end position="145"/>
    </location>
</feature>
<dbReference type="Gene3D" id="1.10.3730.20">
    <property type="match status" value="2"/>
</dbReference>
<feature type="transmembrane region" description="Helical" evidence="1">
    <location>
        <begin position="271"/>
        <end position="293"/>
    </location>
</feature>
<dbReference type="Proteomes" id="UP001156882">
    <property type="component" value="Unassembled WGS sequence"/>
</dbReference>
<proteinExistence type="predicted"/>
<dbReference type="InterPro" id="IPR037185">
    <property type="entry name" value="EmrE-like"/>
</dbReference>
<protein>
    <recommendedName>
        <fullName evidence="2">EamA domain-containing protein</fullName>
    </recommendedName>
</protein>
<feature type="transmembrane region" description="Helical" evidence="1">
    <location>
        <begin position="181"/>
        <end position="199"/>
    </location>
</feature>
<dbReference type="EMBL" id="BSPC01000023">
    <property type="protein sequence ID" value="GLS19617.1"/>
    <property type="molecule type" value="Genomic_DNA"/>
</dbReference>
<name>A0ABQ6CN23_9HYPH</name>
<feature type="transmembrane region" description="Helical" evidence="1">
    <location>
        <begin position="67"/>
        <end position="89"/>
    </location>
</feature>
<sequence length="318" mass="33541">MLPDSGLHFASSLLSAPYAMASGQPVGRRIRSGHPMELQLPVFLAVLSAAALHAGWNALVKIRLDPFLAMTLICVSCGIIALAALPITGLPNREAWIWVAASTVLHLFYYLFLAEAYRRADMSQVYPIARGAAPLVTAVISLAFIHDPMSPGNVVGIALLGLGVLLISLKGQRGSVVPSRAAVIYALLTAGTISLYTVVDGIGARTAGSPNSYAAALFAVDAYPMLAICLWRKGLEGIRPAFKFLLPGFAGGAMSLAAYWIVIWAMTVAPIALVAATRETSVLFGGLIAVVFLKEPFTPVRGISAVLILLGLVFMRLG</sequence>
<feature type="transmembrane region" description="Helical" evidence="1">
    <location>
        <begin position="300"/>
        <end position="317"/>
    </location>
</feature>
<evidence type="ECO:0000259" key="2">
    <source>
        <dbReference type="Pfam" id="PF00892"/>
    </source>
</evidence>
<gene>
    <name evidence="3" type="ORF">GCM10007874_26340</name>
</gene>
<feature type="domain" description="EamA" evidence="2">
    <location>
        <begin position="182"/>
        <end position="315"/>
    </location>
</feature>
<accession>A0ABQ6CN23</accession>
<comment type="caution">
    <text evidence="3">The sequence shown here is derived from an EMBL/GenBank/DDBJ whole genome shotgun (WGS) entry which is preliminary data.</text>
</comment>
<feature type="transmembrane region" description="Helical" evidence="1">
    <location>
        <begin position="40"/>
        <end position="60"/>
    </location>
</feature>
<feature type="transmembrane region" description="Helical" evidence="1">
    <location>
        <begin position="151"/>
        <end position="169"/>
    </location>
</feature>
<reference evidence="4" key="1">
    <citation type="journal article" date="2019" name="Int. J. Syst. Evol. Microbiol.">
        <title>The Global Catalogue of Microorganisms (GCM) 10K type strain sequencing project: providing services to taxonomists for standard genome sequencing and annotation.</title>
        <authorList>
            <consortium name="The Broad Institute Genomics Platform"/>
            <consortium name="The Broad Institute Genome Sequencing Center for Infectious Disease"/>
            <person name="Wu L."/>
            <person name="Ma J."/>
        </authorList>
    </citation>
    <scope>NUCLEOTIDE SEQUENCE [LARGE SCALE GENOMIC DNA]</scope>
    <source>
        <strain evidence="4">NBRC 101365</strain>
    </source>
</reference>
<feature type="transmembrane region" description="Helical" evidence="1">
    <location>
        <begin position="211"/>
        <end position="232"/>
    </location>
</feature>
<evidence type="ECO:0000313" key="4">
    <source>
        <dbReference type="Proteomes" id="UP001156882"/>
    </source>
</evidence>
<dbReference type="SUPFAM" id="SSF103481">
    <property type="entry name" value="Multidrug resistance efflux transporter EmrE"/>
    <property type="match status" value="2"/>
</dbReference>
<organism evidence="3 4">
    <name type="scientific">Labrys miyagiensis</name>
    <dbReference type="NCBI Taxonomy" id="346912"/>
    <lineage>
        <taxon>Bacteria</taxon>
        <taxon>Pseudomonadati</taxon>
        <taxon>Pseudomonadota</taxon>
        <taxon>Alphaproteobacteria</taxon>
        <taxon>Hyphomicrobiales</taxon>
        <taxon>Xanthobacteraceae</taxon>
        <taxon>Labrys</taxon>
    </lineage>
</organism>
<keyword evidence="4" id="KW-1185">Reference proteome</keyword>
<feature type="transmembrane region" description="Helical" evidence="1">
    <location>
        <begin position="244"/>
        <end position="265"/>
    </location>
</feature>
<feature type="transmembrane region" description="Helical" evidence="1">
    <location>
        <begin position="95"/>
        <end position="113"/>
    </location>
</feature>
<dbReference type="InterPro" id="IPR000620">
    <property type="entry name" value="EamA_dom"/>
</dbReference>